<dbReference type="AlphaFoldDB" id="G0R1I4"/>
<organism evidence="2 3">
    <name type="scientific">Ichthyophthirius multifiliis</name>
    <name type="common">White spot disease agent</name>
    <name type="synonym">Ich</name>
    <dbReference type="NCBI Taxonomy" id="5932"/>
    <lineage>
        <taxon>Eukaryota</taxon>
        <taxon>Sar</taxon>
        <taxon>Alveolata</taxon>
        <taxon>Ciliophora</taxon>
        <taxon>Intramacronucleata</taxon>
        <taxon>Oligohymenophorea</taxon>
        <taxon>Hymenostomatida</taxon>
        <taxon>Ophryoglenina</taxon>
        <taxon>Ichthyophthirius</taxon>
    </lineage>
</organism>
<dbReference type="InParanoid" id="G0R1I4"/>
<evidence type="ECO:0008006" key="4">
    <source>
        <dbReference type="Google" id="ProtNLM"/>
    </source>
</evidence>
<feature type="region of interest" description="Disordered" evidence="1">
    <location>
        <begin position="42"/>
        <end position="66"/>
    </location>
</feature>
<proteinExistence type="predicted"/>
<dbReference type="eggNOG" id="ENOG502SQFP">
    <property type="taxonomic scope" value="Eukaryota"/>
</dbReference>
<dbReference type="Pfam" id="PF07004">
    <property type="entry name" value="SHIPPO-rpt"/>
    <property type="match status" value="3"/>
</dbReference>
<feature type="compositionally biased region" description="Basic and acidic residues" evidence="1">
    <location>
        <begin position="48"/>
        <end position="66"/>
    </location>
</feature>
<dbReference type="GeneID" id="14904767"/>
<gene>
    <name evidence="2" type="ORF">IMG5_170690</name>
</gene>
<name>G0R1I4_ICHMU</name>
<dbReference type="EMBL" id="GL984219">
    <property type="protein sequence ID" value="EGR28685.1"/>
    <property type="molecule type" value="Genomic_DNA"/>
</dbReference>
<evidence type="ECO:0000256" key="1">
    <source>
        <dbReference type="SAM" id="MobiDB-lite"/>
    </source>
</evidence>
<evidence type="ECO:0000313" key="2">
    <source>
        <dbReference type="EMBL" id="EGR28685.1"/>
    </source>
</evidence>
<dbReference type="PANTHER" id="PTHR21580">
    <property type="entry name" value="SHIPPO-1-RELATED"/>
    <property type="match status" value="1"/>
</dbReference>
<dbReference type="InterPro" id="IPR010736">
    <property type="entry name" value="SHIPPO-rpt"/>
</dbReference>
<reference evidence="2 3" key="1">
    <citation type="submission" date="2011-07" db="EMBL/GenBank/DDBJ databases">
        <authorList>
            <person name="Coyne R."/>
            <person name="Brami D."/>
            <person name="Johnson J."/>
            <person name="Hostetler J."/>
            <person name="Hannick L."/>
            <person name="Clark T."/>
            <person name="Cassidy-Hanley D."/>
            <person name="Inman J."/>
        </authorList>
    </citation>
    <scope>NUCLEOTIDE SEQUENCE [LARGE SCALE GENOMIC DNA]</scope>
    <source>
        <strain evidence="2 3">G5</strain>
    </source>
</reference>
<dbReference type="OrthoDB" id="429991at2759"/>
<dbReference type="PANTHER" id="PTHR21580:SF28">
    <property type="entry name" value="BOREALIN N-TERMINAL DOMAIN-CONTAINING PROTEIN-RELATED"/>
    <property type="match status" value="1"/>
</dbReference>
<dbReference type="Proteomes" id="UP000008983">
    <property type="component" value="Unassembled WGS sequence"/>
</dbReference>
<keyword evidence="3" id="KW-1185">Reference proteome</keyword>
<dbReference type="OMA" id="QIYNKRN"/>
<dbReference type="RefSeq" id="XP_004029921.1">
    <property type="nucleotide sequence ID" value="XM_004029873.1"/>
</dbReference>
<dbReference type="InterPro" id="IPR051291">
    <property type="entry name" value="CIMAP"/>
</dbReference>
<accession>G0R1I4</accession>
<protein>
    <recommendedName>
        <fullName evidence="4">Sperm-tail PG-rich repeat protein</fullName>
    </recommendedName>
</protein>
<sequence length="260" mass="29650">MNNSHSKQQYTFPRTQRFGGTYKSYCQAGFYTLGTTLNNRSTGFGKGNKSDFTKMDKNKPGPDRYKVSSIFDKEQSKQKGIAFKLGRQEIAFRRMNEYTISPGPGHYEQDDSKQNRLYQYSMGKRTLNQQLISTALDNPGPGTYQVKGLNKSGKYFVSNFSNSKAPVFSNSQNGRFYDLYKPKNIPGPGYYEYESIKKQGVYYNSKLKSIQGGKFGHNSKQKENNIGIQYPGPGAYRILSEFGDVEFPPVFKNQNKFKKI</sequence>
<evidence type="ECO:0000313" key="3">
    <source>
        <dbReference type="Proteomes" id="UP000008983"/>
    </source>
</evidence>